<comment type="caution">
    <text evidence="1">The sequence shown here is derived from an EMBL/GenBank/DDBJ whole genome shotgun (WGS) entry which is preliminary data.</text>
</comment>
<proteinExistence type="predicted"/>
<dbReference type="AlphaFoldDB" id="A0A2N3IF37"/>
<organism evidence="1 2">
    <name type="scientific">Raineya orbicola</name>
    <dbReference type="NCBI Taxonomy" id="2016530"/>
    <lineage>
        <taxon>Bacteria</taxon>
        <taxon>Pseudomonadati</taxon>
        <taxon>Bacteroidota</taxon>
        <taxon>Cytophagia</taxon>
        <taxon>Cytophagales</taxon>
        <taxon>Raineyaceae</taxon>
        <taxon>Raineya</taxon>
    </lineage>
</organism>
<dbReference type="Proteomes" id="UP000233387">
    <property type="component" value="Unassembled WGS sequence"/>
</dbReference>
<sequence>MKKVIFITLLLVWLPFLLLTDIFPFLRFGMFAEPVHSVRQEFFEIYTLENGKLRKFNTYLWGIDEGVFHYLVRKYYYQNRMNEFWEKICLTHRKLYPDNLPQTWQLYQITLLNGTKEKKRIATYAECKP</sequence>
<keyword evidence="2" id="KW-1185">Reference proteome</keyword>
<accession>A0A2N3IF37</accession>
<name>A0A2N3IF37_9BACT</name>
<reference evidence="1 2" key="1">
    <citation type="submission" date="2017-06" db="EMBL/GenBank/DDBJ databases">
        <title>Raineya orbicola gen. nov., sp. nov. a slightly thermophilic bacterium of the phylum Bacteroidetes and the description of Raineyaceae fam. nov.</title>
        <authorList>
            <person name="Albuquerque L."/>
            <person name="Polonia A.R.M."/>
            <person name="Barroso C."/>
            <person name="Froufe H.J.C."/>
            <person name="Lage O."/>
            <person name="Lobo-Da-Cunha A."/>
            <person name="Egas C."/>
            <person name="Da Costa M.S."/>
        </authorList>
    </citation>
    <scope>NUCLEOTIDE SEQUENCE [LARGE SCALE GENOMIC DNA]</scope>
    <source>
        <strain evidence="1 2">SPSPC-11</strain>
    </source>
</reference>
<protein>
    <submittedName>
        <fullName evidence="1">Uncharacterized protein</fullName>
    </submittedName>
</protein>
<evidence type="ECO:0000313" key="2">
    <source>
        <dbReference type="Proteomes" id="UP000233387"/>
    </source>
</evidence>
<dbReference type="RefSeq" id="WP_101358840.1">
    <property type="nucleotide sequence ID" value="NZ_NKXO01000022.1"/>
</dbReference>
<gene>
    <name evidence="1" type="ORF">Rain11_1572</name>
</gene>
<dbReference type="EMBL" id="NKXO01000022">
    <property type="protein sequence ID" value="PKQ68917.1"/>
    <property type="molecule type" value="Genomic_DNA"/>
</dbReference>
<dbReference type="OrthoDB" id="983070at2"/>
<evidence type="ECO:0000313" key="1">
    <source>
        <dbReference type="EMBL" id="PKQ68917.1"/>
    </source>
</evidence>